<dbReference type="FunFam" id="3.40.50.300:FF:000134">
    <property type="entry name" value="Iron-enterobactin ABC transporter ATP-binding protein"/>
    <property type="match status" value="1"/>
</dbReference>
<dbReference type="SUPFAM" id="SSF52540">
    <property type="entry name" value="P-loop containing nucleoside triphosphate hydrolases"/>
    <property type="match status" value="1"/>
</dbReference>
<dbReference type="EMBL" id="CP000667">
    <property type="protein sequence ID" value="ABP54093.1"/>
    <property type="molecule type" value="Genomic_DNA"/>
</dbReference>
<comment type="subcellular location">
    <subcellularLocation>
        <location evidence="1">Cell membrane</location>
        <topology evidence="1">Peripheral membrane protein</topology>
    </subcellularLocation>
</comment>
<dbReference type="SMART" id="SM00382">
    <property type="entry name" value="AAA"/>
    <property type="match status" value="1"/>
</dbReference>
<keyword evidence="2" id="KW-0813">Transport</keyword>
<keyword evidence="4" id="KW-0410">Iron transport</keyword>
<evidence type="ECO:0000256" key="9">
    <source>
        <dbReference type="ARBA" id="ARBA00023136"/>
    </source>
</evidence>
<dbReference type="Pfam" id="PF00005">
    <property type="entry name" value="ABC_tran"/>
    <property type="match status" value="1"/>
</dbReference>
<dbReference type="GO" id="GO:0005886">
    <property type="term" value="C:plasma membrane"/>
    <property type="evidence" value="ECO:0007669"/>
    <property type="project" value="UniProtKB-SubCell"/>
</dbReference>
<evidence type="ECO:0000256" key="7">
    <source>
        <dbReference type="ARBA" id="ARBA00023004"/>
    </source>
</evidence>
<dbReference type="STRING" id="369723.Strop_1628"/>
<organism evidence="11 12">
    <name type="scientific">Salinispora tropica (strain ATCC BAA-916 / DSM 44818 / JCM 13857 / NBRC 105044 / CNB-440)</name>
    <dbReference type="NCBI Taxonomy" id="369723"/>
    <lineage>
        <taxon>Bacteria</taxon>
        <taxon>Bacillati</taxon>
        <taxon>Actinomycetota</taxon>
        <taxon>Actinomycetes</taxon>
        <taxon>Micromonosporales</taxon>
        <taxon>Micromonosporaceae</taxon>
        <taxon>Salinispora</taxon>
    </lineage>
</organism>
<evidence type="ECO:0000256" key="3">
    <source>
        <dbReference type="ARBA" id="ARBA00022475"/>
    </source>
</evidence>
<evidence type="ECO:0000256" key="1">
    <source>
        <dbReference type="ARBA" id="ARBA00004202"/>
    </source>
</evidence>
<evidence type="ECO:0000256" key="6">
    <source>
        <dbReference type="ARBA" id="ARBA00022840"/>
    </source>
</evidence>
<protein>
    <submittedName>
        <fullName evidence="11">ABC transporter related</fullName>
    </submittedName>
</protein>
<evidence type="ECO:0000256" key="8">
    <source>
        <dbReference type="ARBA" id="ARBA00023065"/>
    </source>
</evidence>
<dbReference type="KEGG" id="stp:Strop_1628"/>
<keyword evidence="12" id="KW-1185">Reference proteome</keyword>
<dbReference type="PANTHER" id="PTHR42771:SF2">
    <property type="entry name" value="IRON(3+)-HYDROXAMATE IMPORT ATP-BINDING PROTEIN FHUC"/>
    <property type="match status" value="1"/>
</dbReference>
<dbReference type="InterPro" id="IPR003593">
    <property type="entry name" value="AAA+_ATPase"/>
</dbReference>
<proteinExistence type="predicted"/>
<dbReference type="GO" id="GO:0005524">
    <property type="term" value="F:ATP binding"/>
    <property type="evidence" value="ECO:0007669"/>
    <property type="project" value="UniProtKB-KW"/>
</dbReference>
<evidence type="ECO:0000256" key="4">
    <source>
        <dbReference type="ARBA" id="ARBA00022496"/>
    </source>
</evidence>
<keyword evidence="8" id="KW-0406">Ion transport</keyword>
<sequence length="268" mass="29015">MTSPPALEAARLTLAYESRQVAHDLDVSIPDGAVTVILGPNACGKSTLLRALARLLRPRTGQVLLHGQDVQRLAPKELARRLGLLPQSSVAPAGITVADLVGRGRFPHQRMLQQWSHEDEAAVARALAATGVAELADRTVEELSGGQRQRVWIALILAQETPVLLLDEPTTYLDISHQLEVLELCRRLNRDQGRTVVLVLHDLNQAARYADHLVVLHDGAVAATGAPHTVLTEQLLHDVFRLKARVVTDPVFGTPLVIPIAARNTAAA</sequence>
<keyword evidence="9" id="KW-0472">Membrane</keyword>
<dbReference type="GO" id="GO:0016887">
    <property type="term" value="F:ATP hydrolysis activity"/>
    <property type="evidence" value="ECO:0007669"/>
    <property type="project" value="InterPro"/>
</dbReference>
<reference evidence="12" key="1">
    <citation type="journal article" date="2007" name="Proc. Natl. Acad. Sci. U.S.A.">
        <title>Genome sequencing reveals complex secondary metabolome in the marine actinomycete Salinispora tropica.</title>
        <authorList>
            <person name="Udwary D.W."/>
            <person name="Zeigler L."/>
            <person name="Asolkar R.N."/>
            <person name="Singan V."/>
            <person name="Lapidus A."/>
            <person name="Fenical W."/>
            <person name="Jensen P.R."/>
            <person name="Moore B.S."/>
        </authorList>
    </citation>
    <scope>NUCLEOTIDE SEQUENCE [LARGE SCALE GENOMIC DNA]</scope>
    <source>
        <strain evidence="12">ATCC BAA-916 / DSM 44818 / CNB-440</strain>
    </source>
</reference>
<accession>A4X5E3</accession>
<dbReference type="PROSITE" id="PS00211">
    <property type="entry name" value="ABC_TRANSPORTER_1"/>
    <property type="match status" value="1"/>
</dbReference>
<evidence type="ECO:0000313" key="11">
    <source>
        <dbReference type="EMBL" id="ABP54093.1"/>
    </source>
</evidence>
<keyword evidence="3" id="KW-1003">Cell membrane</keyword>
<dbReference type="RefSeq" id="WP_011905525.1">
    <property type="nucleotide sequence ID" value="NC_009380.1"/>
</dbReference>
<feature type="domain" description="ABC transporter" evidence="10">
    <location>
        <begin position="7"/>
        <end position="243"/>
    </location>
</feature>
<dbReference type="AlphaFoldDB" id="A4X5E3"/>
<keyword evidence="5" id="KW-0547">Nucleotide-binding</keyword>
<name>A4X5E3_SALTO</name>
<dbReference type="InterPro" id="IPR017871">
    <property type="entry name" value="ABC_transporter-like_CS"/>
</dbReference>
<dbReference type="InterPro" id="IPR003439">
    <property type="entry name" value="ABC_transporter-like_ATP-bd"/>
</dbReference>
<dbReference type="CDD" id="cd03214">
    <property type="entry name" value="ABC_Iron-Siderophores_B12_Hemin"/>
    <property type="match status" value="1"/>
</dbReference>
<evidence type="ECO:0000259" key="10">
    <source>
        <dbReference type="PROSITE" id="PS50893"/>
    </source>
</evidence>
<dbReference type="Proteomes" id="UP000000235">
    <property type="component" value="Chromosome"/>
</dbReference>
<dbReference type="PROSITE" id="PS50893">
    <property type="entry name" value="ABC_TRANSPORTER_2"/>
    <property type="match status" value="1"/>
</dbReference>
<dbReference type="PANTHER" id="PTHR42771">
    <property type="entry name" value="IRON(3+)-HYDROXAMATE IMPORT ATP-BINDING PROTEIN FHUC"/>
    <property type="match status" value="1"/>
</dbReference>
<dbReference type="HOGENOM" id="CLU_000604_1_11_11"/>
<gene>
    <name evidence="11" type="ordered locus">Strop_1628</name>
</gene>
<keyword evidence="7" id="KW-0408">Iron</keyword>
<evidence type="ECO:0000313" key="12">
    <source>
        <dbReference type="Proteomes" id="UP000000235"/>
    </source>
</evidence>
<evidence type="ECO:0000256" key="2">
    <source>
        <dbReference type="ARBA" id="ARBA00022448"/>
    </source>
</evidence>
<dbReference type="Gene3D" id="3.40.50.300">
    <property type="entry name" value="P-loop containing nucleotide triphosphate hydrolases"/>
    <property type="match status" value="1"/>
</dbReference>
<dbReference type="InterPro" id="IPR051535">
    <property type="entry name" value="Siderophore_ABC-ATPase"/>
</dbReference>
<dbReference type="InterPro" id="IPR027417">
    <property type="entry name" value="P-loop_NTPase"/>
</dbReference>
<dbReference type="GO" id="GO:0006826">
    <property type="term" value="P:iron ion transport"/>
    <property type="evidence" value="ECO:0007669"/>
    <property type="project" value="UniProtKB-KW"/>
</dbReference>
<dbReference type="PATRIC" id="fig|369723.5.peg.1668"/>
<evidence type="ECO:0000256" key="5">
    <source>
        <dbReference type="ARBA" id="ARBA00022741"/>
    </source>
</evidence>
<dbReference type="eggNOG" id="COG1120">
    <property type="taxonomic scope" value="Bacteria"/>
</dbReference>
<keyword evidence="6" id="KW-0067">ATP-binding</keyword>